<keyword evidence="4" id="KW-1185">Reference proteome</keyword>
<dbReference type="PROSITE" id="PS50943">
    <property type="entry name" value="HTH_CROC1"/>
    <property type="match status" value="1"/>
</dbReference>
<organism evidence="3 4">
    <name type="scientific">Acaryochloris marina (strain MBIC 11017)</name>
    <dbReference type="NCBI Taxonomy" id="329726"/>
    <lineage>
        <taxon>Bacteria</taxon>
        <taxon>Bacillati</taxon>
        <taxon>Cyanobacteriota</taxon>
        <taxon>Cyanophyceae</taxon>
        <taxon>Acaryochloridales</taxon>
        <taxon>Acaryochloridaceae</taxon>
        <taxon>Acaryochloris</taxon>
    </lineage>
</organism>
<dbReference type="CDD" id="cd00093">
    <property type="entry name" value="HTH_XRE"/>
    <property type="match status" value="1"/>
</dbReference>
<protein>
    <submittedName>
        <fullName evidence="3">Helix-turn-helix domain protein</fullName>
    </submittedName>
</protein>
<evidence type="ECO:0000313" key="3">
    <source>
        <dbReference type="EMBL" id="ABW32715.1"/>
    </source>
</evidence>
<gene>
    <name evidence="3" type="ordered locus">AM1_D0220</name>
</gene>
<dbReference type="Gene3D" id="1.10.260.40">
    <property type="entry name" value="lambda repressor-like DNA-binding domains"/>
    <property type="match status" value="1"/>
</dbReference>
<dbReference type="EMBL" id="CP000841">
    <property type="protein sequence ID" value="ABW32715.1"/>
    <property type="molecule type" value="Genomic_DNA"/>
</dbReference>
<dbReference type="Pfam" id="PF12773">
    <property type="entry name" value="DZR"/>
    <property type="match status" value="1"/>
</dbReference>
<dbReference type="InterPro" id="IPR001387">
    <property type="entry name" value="Cro/C1-type_HTH"/>
</dbReference>
<name>A8ZNX9_ACAM1</name>
<feature type="domain" description="HTH cro/C1-type" evidence="2">
    <location>
        <begin position="34"/>
        <end position="89"/>
    </location>
</feature>
<keyword evidence="3" id="KW-0614">Plasmid</keyword>
<accession>A8ZNX9</accession>
<evidence type="ECO:0000256" key="1">
    <source>
        <dbReference type="SAM" id="MobiDB-lite"/>
    </source>
</evidence>
<geneLocation type="plasmid" evidence="3 4">
    <name>pREB4</name>
</geneLocation>
<dbReference type="SUPFAM" id="SSF47413">
    <property type="entry name" value="lambda repressor-like DNA-binding domains"/>
    <property type="match status" value="1"/>
</dbReference>
<dbReference type="HOGENOM" id="CLU_1719070_0_0_3"/>
<reference evidence="3 4" key="1">
    <citation type="journal article" date="2008" name="Proc. Natl. Acad. Sci. U.S.A.">
        <title>Niche adaptation and genome expansion in the chlorophyll d-producing cyanobacterium Acaryochloris marina.</title>
        <authorList>
            <person name="Swingley W.D."/>
            <person name="Chen M."/>
            <person name="Cheung P.C."/>
            <person name="Conrad A.L."/>
            <person name="Dejesa L.C."/>
            <person name="Hao J."/>
            <person name="Honchak B.M."/>
            <person name="Karbach L.E."/>
            <person name="Kurdoglu A."/>
            <person name="Lahiri S."/>
            <person name="Mastrian S.D."/>
            <person name="Miyashita H."/>
            <person name="Page L."/>
            <person name="Ramakrishna P."/>
            <person name="Satoh S."/>
            <person name="Sattley W.M."/>
            <person name="Shimada Y."/>
            <person name="Taylor H.L."/>
            <person name="Tomo T."/>
            <person name="Tsuchiya T."/>
            <person name="Wang Z.T."/>
            <person name="Raymond J."/>
            <person name="Mimuro M."/>
            <person name="Blankenship R.E."/>
            <person name="Touchman J.W."/>
        </authorList>
    </citation>
    <scope>NUCLEOTIDE SEQUENCE [LARGE SCALE GENOMIC DNA]</scope>
    <source>
        <strain evidence="4">MBIC 11017</strain>
        <plasmid evidence="4">Plasmid pREB4</plasmid>
    </source>
</reference>
<dbReference type="InterPro" id="IPR010982">
    <property type="entry name" value="Lambda_DNA-bd_dom_sf"/>
</dbReference>
<evidence type="ECO:0000259" key="2">
    <source>
        <dbReference type="PROSITE" id="PS50943"/>
    </source>
</evidence>
<dbReference type="GO" id="GO:0003677">
    <property type="term" value="F:DNA binding"/>
    <property type="evidence" value="ECO:0007669"/>
    <property type="project" value="InterPro"/>
</dbReference>
<sequence>MHYTSGEEISSDKSMQPLESDSLPLADESLAEYLRRLRVRLGLTQKEVALKANIHAQSLGKLERGKTLSLNHKTRQGLACALQIPPDYLDSISRGRAIQATQTLKFCPQCWRIGSAPEPLWMDLRSKHCFACGTRLQDRCISCQEPITSLKHRFCPYCGTPYQTQQQIQGV</sequence>
<dbReference type="SMART" id="SM00530">
    <property type="entry name" value="HTH_XRE"/>
    <property type="match status" value="1"/>
</dbReference>
<dbReference type="KEGG" id="amr:AM1_D0220"/>
<feature type="region of interest" description="Disordered" evidence="1">
    <location>
        <begin position="1"/>
        <end position="21"/>
    </location>
</feature>
<proteinExistence type="predicted"/>
<dbReference type="AlphaFoldDB" id="A8ZNX9"/>
<dbReference type="Pfam" id="PF01381">
    <property type="entry name" value="HTH_3"/>
    <property type="match status" value="1"/>
</dbReference>
<evidence type="ECO:0000313" key="4">
    <source>
        <dbReference type="Proteomes" id="UP000000268"/>
    </source>
</evidence>
<dbReference type="InterPro" id="IPR025874">
    <property type="entry name" value="DZR"/>
</dbReference>
<dbReference type="Proteomes" id="UP000000268">
    <property type="component" value="Plasmid pREB4"/>
</dbReference>